<keyword evidence="4" id="KW-1185">Reference proteome</keyword>
<dbReference type="AlphaFoldDB" id="A0A5R8KCE8"/>
<keyword evidence="2" id="KW-0732">Signal</keyword>
<dbReference type="Proteomes" id="UP000306196">
    <property type="component" value="Unassembled WGS sequence"/>
</dbReference>
<name>A0A5R8KCE8_9BACT</name>
<evidence type="ECO:0000313" key="4">
    <source>
        <dbReference type="Proteomes" id="UP000306196"/>
    </source>
</evidence>
<protein>
    <submittedName>
        <fullName evidence="3">Uncharacterized protein</fullName>
    </submittedName>
</protein>
<organism evidence="3 4">
    <name type="scientific">Phragmitibacter flavus</name>
    <dbReference type="NCBI Taxonomy" id="2576071"/>
    <lineage>
        <taxon>Bacteria</taxon>
        <taxon>Pseudomonadati</taxon>
        <taxon>Verrucomicrobiota</taxon>
        <taxon>Verrucomicrobiia</taxon>
        <taxon>Verrucomicrobiales</taxon>
        <taxon>Verrucomicrobiaceae</taxon>
        <taxon>Phragmitibacter</taxon>
    </lineage>
</organism>
<dbReference type="EMBL" id="VAUV01000012">
    <property type="protein sequence ID" value="TLD69605.1"/>
    <property type="molecule type" value="Genomic_DNA"/>
</dbReference>
<gene>
    <name evidence="3" type="ORF">FEM03_16740</name>
</gene>
<comment type="caution">
    <text evidence="3">The sequence shown here is derived from an EMBL/GenBank/DDBJ whole genome shotgun (WGS) entry which is preliminary data.</text>
</comment>
<proteinExistence type="predicted"/>
<feature type="chain" id="PRO_5024395345" evidence="2">
    <location>
        <begin position="25"/>
        <end position="163"/>
    </location>
</feature>
<reference evidence="3 4" key="1">
    <citation type="submission" date="2019-05" db="EMBL/GenBank/DDBJ databases">
        <title>Verrucobacter flavum gen. nov., sp. nov. a new member of the family Verrucomicrobiaceae.</title>
        <authorList>
            <person name="Szuroczki S."/>
            <person name="Abbaszade G."/>
            <person name="Szabo A."/>
            <person name="Felfoldi T."/>
            <person name="Schumann P."/>
            <person name="Boka K."/>
            <person name="Keki Z."/>
            <person name="Toumi M."/>
            <person name="Toth E."/>
        </authorList>
    </citation>
    <scope>NUCLEOTIDE SEQUENCE [LARGE SCALE GENOMIC DNA]</scope>
    <source>
        <strain evidence="3 4">MG-N-17</strain>
    </source>
</reference>
<feature type="signal peptide" evidence="2">
    <location>
        <begin position="1"/>
        <end position="24"/>
    </location>
</feature>
<evidence type="ECO:0000313" key="3">
    <source>
        <dbReference type="EMBL" id="TLD69605.1"/>
    </source>
</evidence>
<evidence type="ECO:0000256" key="2">
    <source>
        <dbReference type="SAM" id="SignalP"/>
    </source>
</evidence>
<accession>A0A5R8KCE8</accession>
<feature type="region of interest" description="Disordered" evidence="1">
    <location>
        <begin position="47"/>
        <end position="66"/>
    </location>
</feature>
<sequence length="163" mass="17684">MVKPPTLILLLSYGIFFAAWDAQAATALSLSGLRADFHASVDDRHREEPGSISISDHATTHASSTSRRGFARNAAYSIAQSLRSLFQQNLFAPPTPSQTGTISLPQGASHLQVLWGQPGFHDLERRPNAPSARPLPAQSTTDLPSFLLTASSALRFQHRLRIA</sequence>
<dbReference type="RefSeq" id="WP_138087433.1">
    <property type="nucleotide sequence ID" value="NZ_VAUV01000012.1"/>
</dbReference>
<evidence type="ECO:0000256" key="1">
    <source>
        <dbReference type="SAM" id="MobiDB-lite"/>
    </source>
</evidence>